<comment type="subcellular location">
    <subcellularLocation>
        <location evidence="1">Membrane</location>
        <topology evidence="1">Multi-pass membrane protein</topology>
    </subcellularLocation>
</comment>
<feature type="domain" description="Rhodopsin" evidence="8">
    <location>
        <begin position="41"/>
        <end position="159"/>
    </location>
</feature>
<organism evidence="9 10">
    <name type="scientific">Colletotrichum zoysiae</name>
    <dbReference type="NCBI Taxonomy" id="1216348"/>
    <lineage>
        <taxon>Eukaryota</taxon>
        <taxon>Fungi</taxon>
        <taxon>Dikarya</taxon>
        <taxon>Ascomycota</taxon>
        <taxon>Pezizomycotina</taxon>
        <taxon>Sordariomycetes</taxon>
        <taxon>Hypocreomycetidae</taxon>
        <taxon>Glomerellales</taxon>
        <taxon>Glomerellaceae</taxon>
        <taxon>Colletotrichum</taxon>
        <taxon>Colletotrichum graminicola species complex</taxon>
    </lineage>
</organism>
<protein>
    <recommendedName>
        <fullName evidence="8">Rhodopsin domain-containing protein</fullName>
    </recommendedName>
</protein>
<feature type="transmembrane region" description="Helical" evidence="7">
    <location>
        <begin position="102"/>
        <end position="122"/>
    </location>
</feature>
<keyword evidence="4 7" id="KW-0472">Membrane</keyword>
<dbReference type="PANTHER" id="PTHR33048">
    <property type="entry name" value="PTH11-LIKE INTEGRAL MEMBRANE PROTEIN (AFU_ORTHOLOGUE AFUA_5G11245)"/>
    <property type="match status" value="1"/>
</dbReference>
<dbReference type="GO" id="GO:0016020">
    <property type="term" value="C:membrane"/>
    <property type="evidence" value="ECO:0007669"/>
    <property type="project" value="UniProtKB-SubCell"/>
</dbReference>
<dbReference type="InterPro" id="IPR052337">
    <property type="entry name" value="SAT4-like"/>
</dbReference>
<gene>
    <name evidence="9" type="ORF">LX32DRAFT_674882</name>
</gene>
<evidence type="ECO:0000256" key="1">
    <source>
        <dbReference type="ARBA" id="ARBA00004141"/>
    </source>
</evidence>
<reference evidence="9" key="1">
    <citation type="submission" date="2021-06" db="EMBL/GenBank/DDBJ databases">
        <title>Comparative genomics, transcriptomics and evolutionary studies reveal genomic signatures of adaptation to plant cell wall in hemibiotrophic fungi.</title>
        <authorList>
            <consortium name="DOE Joint Genome Institute"/>
            <person name="Baroncelli R."/>
            <person name="Diaz J.F."/>
            <person name="Benocci T."/>
            <person name="Peng M."/>
            <person name="Battaglia E."/>
            <person name="Haridas S."/>
            <person name="Andreopoulos W."/>
            <person name="Labutti K."/>
            <person name="Pangilinan J."/>
            <person name="Floch G.L."/>
            <person name="Makela M.R."/>
            <person name="Henrissat B."/>
            <person name="Grigoriev I.V."/>
            <person name="Crouch J.A."/>
            <person name="De Vries R.P."/>
            <person name="Sukno S.A."/>
            <person name="Thon M.R."/>
        </authorList>
    </citation>
    <scope>NUCLEOTIDE SEQUENCE</scope>
    <source>
        <strain evidence="9">MAFF235873</strain>
    </source>
</reference>
<proteinExistence type="inferred from homology"/>
<dbReference type="Proteomes" id="UP001232148">
    <property type="component" value="Unassembled WGS sequence"/>
</dbReference>
<keyword evidence="3 7" id="KW-1133">Transmembrane helix</keyword>
<evidence type="ECO:0000256" key="3">
    <source>
        <dbReference type="ARBA" id="ARBA00022989"/>
    </source>
</evidence>
<keyword evidence="10" id="KW-1185">Reference proteome</keyword>
<feature type="region of interest" description="Disordered" evidence="6">
    <location>
        <begin position="290"/>
        <end position="342"/>
    </location>
</feature>
<evidence type="ECO:0000256" key="5">
    <source>
        <dbReference type="ARBA" id="ARBA00038359"/>
    </source>
</evidence>
<feature type="transmembrane region" description="Helical" evidence="7">
    <location>
        <begin position="23"/>
        <end position="45"/>
    </location>
</feature>
<evidence type="ECO:0000313" key="9">
    <source>
        <dbReference type="EMBL" id="KAK2026289.1"/>
    </source>
</evidence>
<evidence type="ECO:0000256" key="4">
    <source>
        <dbReference type="ARBA" id="ARBA00023136"/>
    </source>
</evidence>
<dbReference type="InterPro" id="IPR049326">
    <property type="entry name" value="Rhodopsin_dom_fungi"/>
</dbReference>
<evidence type="ECO:0000259" key="8">
    <source>
        <dbReference type="Pfam" id="PF20684"/>
    </source>
</evidence>
<evidence type="ECO:0000256" key="7">
    <source>
        <dbReference type="SAM" id="Phobius"/>
    </source>
</evidence>
<feature type="transmembrane region" description="Helical" evidence="7">
    <location>
        <begin position="134"/>
        <end position="159"/>
    </location>
</feature>
<keyword evidence="2 7" id="KW-0812">Transmembrane</keyword>
<name>A0AAD9HDY0_9PEZI</name>
<dbReference type="AlphaFoldDB" id="A0AAD9HDY0"/>
<evidence type="ECO:0000313" key="10">
    <source>
        <dbReference type="Proteomes" id="UP001232148"/>
    </source>
</evidence>
<sequence length="342" mass="37050">MDYVPAPDDQTAGSSMEETRAPLLIGMMAGFLAFTLIFVALRVYVRAGVMRNWGPDDSCLVISYILAFLTGLVFCVGTSTGLGKHAWALSQNISQSGIRLKLVISATLCYHLTFIVVKMAFLLQYRRVFVLPKFVLFCDIMLGFIAMFGIALFVSAIVFNTPKMSTIPHVFTSDTSWDIIPALIWSEAELCCAVACACIPTLRPLLSSNKLLKRPQYSHSGHTIEPSMKAMKACFNHKPLNGGTFGSYSQQSLSIPIPMFVDLESNNIVTEPKTPSSAVFSENGLAARGDANSALATGDSDDGSDEFGTADAEVATPLSPPPQSYASPARHLSRSRPSTIRE</sequence>
<dbReference type="Pfam" id="PF20684">
    <property type="entry name" value="Fung_rhodopsin"/>
    <property type="match status" value="2"/>
</dbReference>
<accession>A0AAD9HDY0</accession>
<feature type="transmembrane region" description="Helical" evidence="7">
    <location>
        <begin position="57"/>
        <end position="82"/>
    </location>
</feature>
<comment type="similarity">
    <text evidence="5">Belongs to the SAT4 family.</text>
</comment>
<comment type="caution">
    <text evidence="9">The sequence shown here is derived from an EMBL/GenBank/DDBJ whole genome shotgun (WGS) entry which is preliminary data.</text>
</comment>
<dbReference type="EMBL" id="MU842918">
    <property type="protein sequence ID" value="KAK2026289.1"/>
    <property type="molecule type" value="Genomic_DNA"/>
</dbReference>
<dbReference type="PANTHER" id="PTHR33048:SF47">
    <property type="entry name" value="INTEGRAL MEMBRANE PROTEIN-RELATED"/>
    <property type="match status" value="1"/>
</dbReference>
<evidence type="ECO:0000256" key="6">
    <source>
        <dbReference type="SAM" id="MobiDB-lite"/>
    </source>
</evidence>
<feature type="domain" description="Rhodopsin" evidence="8">
    <location>
        <begin position="172"/>
        <end position="207"/>
    </location>
</feature>
<evidence type="ECO:0000256" key="2">
    <source>
        <dbReference type="ARBA" id="ARBA00022692"/>
    </source>
</evidence>